<evidence type="ECO:0000256" key="4">
    <source>
        <dbReference type="ARBA" id="ARBA00022806"/>
    </source>
</evidence>
<name>A0A2G3AKL8_CAPAN</name>
<feature type="compositionally biased region" description="Basic and acidic residues" evidence="7">
    <location>
        <begin position="263"/>
        <end position="274"/>
    </location>
</feature>
<dbReference type="InterPro" id="IPR050496">
    <property type="entry name" value="SNF2_RAD54_helicase_repair"/>
</dbReference>
<evidence type="ECO:0000256" key="2">
    <source>
        <dbReference type="ARBA" id="ARBA00022741"/>
    </source>
</evidence>
<evidence type="ECO:0000256" key="3">
    <source>
        <dbReference type="ARBA" id="ARBA00022801"/>
    </source>
</evidence>
<feature type="compositionally biased region" description="Low complexity" evidence="7">
    <location>
        <begin position="207"/>
        <end position="221"/>
    </location>
</feature>
<dbReference type="Gramene" id="PHT94794">
    <property type="protein sequence ID" value="PHT94794"/>
    <property type="gene ID" value="T459_02676"/>
</dbReference>
<dbReference type="Proteomes" id="UP000222542">
    <property type="component" value="Unassembled WGS sequence"/>
</dbReference>
<evidence type="ECO:0000256" key="6">
    <source>
        <dbReference type="ARBA" id="ARBA00023172"/>
    </source>
</evidence>
<dbReference type="GO" id="GO:0016787">
    <property type="term" value="F:hydrolase activity"/>
    <property type="evidence" value="ECO:0007669"/>
    <property type="project" value="UniProtKB-KW"/>
</dbReference>
<dbReference type="SMART" id="SM00487">
    <property type="entry name" value="DEXDc"/>
    <property type="match status" value="1"/>
</dbReference>
<keyword evidence="11" id="KW-1185">Reference proteome</keyword>
<dbReference type="GO" id="GO:0006281">
    <property type="term" value="P:DNA repair"/>
    <property type="evidence" value="ECO:0000318"/>
    <property type="project" value="GO_Central"/>
</dbReference>
<evidence type="ECO:0000256" key="1">
    <source>
        <dbReference type="ARBA" id="ARBA00007025"/>
    </source>
</evidence>
<dbReference type="InterPro" id="IPR014001">
    <property type="entry name" value="Helicase_ATP-bd"/>
</dbReference>
<dbReference type="PANTHER" id="PTHR45629:SF7">
    <property type="entry name" value="DNA EXCISION REPAIR PROTEIN ERCC-6-RELATED"/>
    <property type="match status" value="1"/>
</dbReference>
<reference evidence="10 11" key="2">
    <citation type="journal article" date="2017" name="Genome Biol.">
        <title>New reference genome sequences of hot pepper reveal the massive evolution of plant disease-resistance genes by retroduplication.</title>
        <authorList>
            <person name="Kim S."/>
            <person name="Park J."/>
            <person name="Yeom S.I."/>
            <person name="Kim Y.M."/>
            <person name="Seo E."/>
            <person name="Kim K.T."/>
            <person name="Kim M.S."/>
            <person name="Lee J.M."/>
            <person name="Cheong K."/>
            <person name="Shin H.S."/>
            <person name="Kim S.B."/>
            <person name="Han K."/>
            <person name="Lee J."/>
            <person name="Park M."/>
            <person name="Lee H.A."/>
            <person name="Lee H.Y."/>
            <person name="Lee Y."/>
            <person name="Oh S."/>
            <person name="Lee J.H."/>
            <person name="Choi E."/>
            <person name="Choi E."/>
            <person name="Lee S.E."/>
            <person name="Jeon J."/>
            <person name="Kim H."/>
            <person name="Choi G."/>
            <person name="Song H."/>
            <person name="Lee J."/>
            <person name="Lee S.C."/>
            <person name="Kwon J.K."/>
            <person name="Lee H.Y."/>
            <person name="Koo N."/>
            <person name="Hong Y."/>
            <person name="Kim R.W."/>
            <person name="Kang W.H."/>
            <person name="Huh J.H."/>
            <person name="Kang B.C."/>
            <person name="Yang T.J."/>
            <person name="Lee Y.H."/>
            <person name="Bennetzen J.L."/>
            <person name="Choi D."/>
        </authorList>
    </citation>
    <scope>NUCLEOTIDE SEQUENCE [LARGE SCALE GENOMIC DNA]</scope>
    <source>
        <strain evidence="11">cv. CM334</strain>
    </source>
</reference>
<feature type="domain" description="Helicase ATP-binding" evidence="8">
    <location>
        <begin position="647"/>
        <end position="820"/>
    </location>
</feature>
<evidence type="ECO:0000256" key="7">
    <source>
        <dbReference type="SAM" id="MobiDB-lite"/>
    </source>
</evidence>
<proteinExistence type="inferred from homology"/>
<evidence type="ECO:0000313" key="10">
    <source>
        <dbReference type="EMBL" id="PHT94794.1"/>
    </source>
</evidence>
<feature type="compositionally biased region" description="Polar residues" evidence="7">
    <location>
        <begin position="190"/>
        <end position="199"/>
    </location>
</feature>
<feature type="compositionally biased region" description="Low complexity" evidence="7">
    <location>
        <begin position="50"/>
        <end position="70"/>
    </location>
</feature>
<dbReference type="InterPro" id="IPR000330">
    <property type="entry name" value="SNF2_N"/>
</dbReference>
<feature type="domain" description="Helicase C-terminal" evidence="9">
    <location>
        <begin position="992"/>
        <end position="1151"/>
    </location>
</feature>
<dbReference type="InterPro" id="IPR049730">
    <property type="entry name" value="SNF2/RAD54-like_C"/>
</dbReference>
<dbReference type="SMART" id="SM00490">
    <property type="entry name" value="HELICc"/>
    <property type="match status" value="1"/>
</dbReference>
<evidence type="ECO:0000256" key="5">
    <source>
        <dbReference type="ARBA" id="ARBA00022840"/>
    </source>
</evidence>
<protein>
    <submittedName>
        <fullName evidence="10">Protein CHROMATIN REMODELING 24</fullName>
    </submittedName>
</protein>
<dbReference type="GO" id="GO:0006310">
    <property type="term" value="P:DNA recombination"/>
    <property type="evidence" value="ECO:0007669"/>
    <property type="project" value="UniProtKB-KW"/>
</dbReference>
<feature type="compositionally biased region" description="Basic and acidic residues" evidence="7">
    <location>
        <begin position="314"/>
        <end position="339"/>
    </location>
</feature>
<dbReference type="Pfam" id="PF00176">
    <property type="entry name" value="SNF2-rel_dom"/>
    <property type="match status" value="1"/>
</dbReference>
<keyword evidence="2" id="KW-0547">Nucleotide-binding</keyword>
<feature type="compositionally biased region" description="Basic and acidic residues" evidence="7">
    <location>
        <begin position="29"/>
        <end position="41"/>
    </location>
</feature>
<dbReference type="GO" id="GO:0004386">
    <property type="term" value="F:helicase activity"/>
    <property type="evidence" value="ECO:0007669"/>
    <property type="project" value="UniProtKB-KW"/>
</dbReference>
<feature type="compositionally biased region" description="Polar residues" evidence="7">
    <location>
        <begin position="88"/>
        <end position="111"/>
    </location>
</feature>
<comment type="caution">
    <text evidence="10">The sequence shown here is derived from an EMBL/GenBank/DDBJ whole genome shotgun (WGS) entry which is preliminary data.</text>
</comment>
<dbReference type="InterPro" id="IPR027417">
    <property type="entry name" value="P-loop_NTPase"/>
</dbReference>
<dbReference type="GO" id="GO:0045951">
    <property type="term" value="P:positive regulation of mitotic recombination"/>
    <property type="evidence" value="ECO:0007669"/>
    <property type="project" value="EnsemblPlants"/>
</dbReference>
<dbReference type="InterPro" id="IPR001650">
    <property type="entry name" value="Helicase_C-like"/>
</dbReference>
<dbReference type="CDD" id="cd18793">
    <property type="entry name" value="SF2_C_SNF"/>
    <property type="match status" value="1"/>
</dbReference>
<dbReference type="GO" id="GO:0140658">
    <property type="term" value="F:ATP-dependent chromatin remodeler activity"/>
    <property type="evidence" value="ECO:0007669"/>
    <property type="project" value="EnsemblPlants"/>
</dbReference>
<feature type="compositionally biased region" description="Polar residues" evidence="7">
    <location>
        <begin position="1"/>
        <end position="26"/>
    </location>
</feature>
<keyword evidence="6" id="KW-0233">DNA recombination</keyword>
<keyword evidence="5" id="KW-0067">ATP-binding</keyword>
<dbReference type="OMA" id="DVHENCE"/>
<dbReference type="PROSITE" id="PS51192">
    <property type="entry name" value="HELICASE_ATP_BIND_1"/>
    <property type="match status" value="1"/>
</dbReference>
<reference evidence="10 11" key="1">
    <citation type="journal article" date="2014" name="Nat. Genet.">
        <title>Genome sequence of the hot pepper provides insights into the evolution of pungency in Capsicum species.</title>
        <authorList>
            <person name="Kim S."/>
            <person name="Park M."/>
            <person name="Yeom S.I."/>
            <person name="Kim Y.M."/>
            <person name="Lee J.M."/>
            <person name="Lee H.A."/>
            <person name="Seo E."/>
            <person name="Choi J."/>
            <person name="Cheong K."/>
            <person name="Kim K.T."/>
            <person name="Jung K."/>
            <person name="Lee G.W."/>
            <person name="Oh S.K."/>
            <person name="Bae C."/>
            <person name="Kim S.B."/>
            <person name="Lee H.Y."/>
            <person name="Kim S.Y."/>
            <person name="Kim M.S."/>
            <person name="Kang B.C."/>
            <person name="Jo Y.D."/>
            <person name="Yang H.B."/>
            <person name="Jeong H.J."/>
            <person name="Kang W.H."/>
            <person name="Kwon J.K."/>
            <person name="Shin C."/>
            <person name="Lim J.Y."/>
            <person name="Park J.H."/>
            <person name="Huh J.H."/>
            <person name="Kim J.S."/>
            <person name="Kim B.D."/>
            <person name="Cohen O."/>
            <person name="Paran I."/>
            <person name="Suh M.C."/>
            <person name="Lee S.B."/>
            <person name="Kim Y.K."/>
            <person name="Shin Y."/>
            <person name="Noh S.J."/>
            <person name="Park J."/>
            <person name="Seo Y.S."/>
            <person name="Kwon S.Y."/>
            <person name="Kim H.A."/>
            <person name="Park J.M."/>
            <person name="Kim H.J."/>
            <person name="Choi S.B."/>
            <person name="Bosland P.W."/>
            <person name="Reeves G."/>
            <person name="Jo S.H."/>
            <person name="Lee B.W."/>
            <person name="Cho H.T."/>
            <person name="Choi H.S."/>
            <person name="Lee M.S."/>
            <person name="Yu Y."/>
            <person name="Do Choi Y."/>
            <person name="Park B.S."/>
            <person name="van Deynze A."/>
            <person name="Ashrafi H."/>
            <person name="Hill T."/>
            <person name="Kim W.T."/>
            <person name="Pai H.S."/>
            <person name="Ahn H.K."/>
            <person name="Yeam I."/>
            <person name="Giovannoni J.J."/>
            <person name="Rose J.K."/>
            <person name="Sorensen I."/>
            <person name="Lee S.J."/>
            <person name="Kim R.W."/>
            <person name="Choi I.Y."/>
            <person name="Choi B.S."/>
            <person name="Lim J.S."/>
            <person name="Lee Y.H."/>
            <person name="Choi D."/>
        </authorList>
    </citation>
    <scope>NUCLEOTIDE SEQUENCE [LARGE SCALE GENOMIC DNA]</scope>
    <source>
        <strain evidence="11">cv. CM334</strain>
    </source>
</reference>
<dbReference type="STRING" id="4072.A0A2G3AKL8"/>
<evidence type="ECO:0000259" key="9">
    <source>
        <dbReference type="PROSITE" id="PS51194"/>
    </source>
</evidence>
<dbReference type="SMR" id="A0A2G3AKL8"/>
<dbReference type="PROSITE" id="PS51194">
    <property type="entry name" value="HELICASE_CTER"/>
    <property type="match status" value="1"/>
</dbReference>
<dbReference type="InterPro" id="IPR038718">
    <property type="entry name" value="SNF2-like_sf"/>
</dbReference>
<accession>A0A2G3AKL8</accession>
<dbReference type="Pfam" id="PF00271">
    <property type="entry name" value="Helicase_C"/>
    <property type="match status" value="1"/>
</dbReference>
<dbReference type="Gene3D" id="3.40.50.10810">
    <property type="entry name" value="Tandem AAA-ATPase domain"/>
    <property type="match status" value="1"/>
</dbReference>
<dbReference type="SUPFAM" id="SSF52540">
    <property type="entry name" value="P-loop containing nucleoside triphosphate hydrolases"/>
    <property type="match status" value="2"/>
</dbReference>
<evidence type="ECO:0000259" key="8">
    <source>
        <dbReference type="PROSITE" id="PS51192"/>
    </source>
</evidence>
<sequence length="1343" mass="150324">MSKSRQQPRSLNQRHSQILINLSASHSKPPPDDMTKLDARRLFNQNDGFPSFSVISDSDSSPSPLRVSSDAIGNHAVPSFSGIAGFSPDSSKSSASGNVEKTVDQSKNSNINALGNDAVANFAAVADFSSSDSAKSSPFGEAENTVNQSKNHNIRAFENDGVPNFSAIADFSPDSAKSSPSGEAEETVDQLKNNNSSAFENDAIPNFSSFADFSPDSAKSSHLGEAEETDDQLKNNNISAFENEALPNFSAIADSAKSSLCGEKEIDESKHDIQEELSDQPENSFDYQCFGIGEEEIDEPRNGTQEELSNPPKDSFDSHCSETGERGTKEDPLLSKFDDNSSSLSVDMKPSKDVHENCEVSQKGLKDYKETPNEGEEKIMKVKIKGRRRLCKILEDNNNSEEMKVKDNEESELLKLTDFDSPPPHVKNAVQNEHGSCGNEIRDILNDLSSKLEILSIEKKKAPKTIDLTKKNDILEYLSAGSSFSLASGSSSDSTKESRIGGEIHKEYLKEIDSGNESKKDYVVRNFNDTRSSVGAPKRKEVKHMVGKPQPMKNSLSAYKFLEEGDADDSDGECVVVGDKSAVTQAGRHNRMARHEGHPSDDFDSHDFVSEEDHAYTLSGPKFNYGLPGKVAKMLYPHQRDGLKWLWSLHCLGKGGILGDDMGLGKTMQICGYLAGLFYSKLIRRVLIVAPKTLLPHWIKELTAVGLSQKIREYFATSAKLRNYELQYVLQDKGILLTTYDIVRNNVKYLCGDQYYEDRNEEFTWDYMILDEGHLIKNPSTQRAKSLHEIPCAHRIIISGTPLQNNLKELWALFNFCCPGLLGDKQWFKEKYEHLILRGNDKNAYDRDKRIGSAVAKELREHIQPYFLRRLKSEVFSDDSSSTAKLSKKNEIIVWLKLTNCQRQLYTAFLKSEIVLSSFDRSPLAALTILKKICDHPLLLTKRAAEEVLEEMDSTSNQDDRAVAEKLVMQMANVTDKLDEEVTHDVSCKITFILDLLDNLIPAGHNVLIFSQTRKMLNLLQDALISNGFQFMRIDGTTKATDRLKIVNDFQEGRGAPIFLLTSQVGGLGLTLTKADRVIVVDPAWNPSTDNQSVDRAYRIGQMKDVVVYRLMTCGTVEEKIYRKQVYKGGLFKTATEHKEQIRYFSQQDLRELFSLPKDGGFDISNTQKQLNEEHDHEHKMEETLRAHVKFLETLGIAGVSSHSLLFSKTAPVAAVQDEDEVRIAREKMAFVGNSSSYSSVERAVDASQYAFKPKDLKSQEKSVPTRIGPTEADIKDKIRRLYQIFANKEMISKLPDKGQRIQTQIAELHKELEIIGMEKENKDEIIDLDDDLSGQFHRSVNV</sequence>
<dbReference type="GO" id="GO:0015616">
    <property type="term" value="F:DNA translocase activity"/>
    <property type="evidence" value="ECO:0000318"/>
    <property type="project" value="GO_Central"/>
</dbReference>
<dbReference type="EMBL" id="AYRZ02000001">
    <property type="protein sequence ID" value="PHT94794.1"/>
    <property type="molecule type" value="Genomic_DNA"/>
</dbReference>
<dbReference type="Gene3D" id="3.40.50.300">
    <property type="entry name" value="P-loop containing nucleotide triphosphate hydrolases"/>
    <property type="match status" value="1"/>
</dbReference>
<keyword evidence="3" id="KW-0378">Hydrolase</keyword>
<feature type="compositionally biased region" description="Basic and acidic residues" evidence="7">
    <location>
        <begin position="349"/>
        <end position="372"/>
    </location>
</feature>
<feature type="region of interest" description="Disordered" evidence="7">
    <location>
        <begin position="263"/>
        <end position="372"/>
    </location>
</feature>
<organism evidence="10 11">
    <name type="scientific">Capsicum annuum</name>
    <name type="common">Capsicum pepper</name>
    <dbReference type="NCBI Taxonomy" id="4072"/>
    <lineage>
        <taxon>Eukaryota</taxon>
        <taxon>Viridiplantae</taxon>
        <taxon>Streptophyta</taxon>
        <taxon>Embryophyta</taxon>
        <taxon>Tracheophyta</taxon>
        <taxon>Spermatophyta</taxon>
        <taxon>Magnoliopsida</taxon>
        <taxon>eudicotyledons</taxon>
        <taxon>Gunneridae</taxon>
        <taxon>Pentapetalae</taxon>
        <taxon>asterids</taxon>
        <taxon>lamiids</taxon>
        <taxon>Solanales</taxon>
        <taxon>Solanaceae</taxon>
        <taxon>Solanoideae</taxon>
        <taxon>Capsiceae</taxon>
        <taxon>Capsicum</taxon>
    </lineage>
</organism>
<comment type="similarity">
    <text evidence="1">Belongs to the SNF2/RAD54 helicase family.</text>
</comment>
<dbReference type="FunFam" id="3.40.50.10810:FF:000055">
    <property type="entry name" value="Protein CHROMATIN REMODELING 24"/>
    <property type="match status" value="1"/>
</dbReference>
<gene>
    <name evidence="10" type="ORF">T459_02676</name>
</gene>
<feature type="region of interest" description="Disordered" evidence="7">
    <location>
        <begin position="1"/>
        <end position="111"/>
    </location>
</feature>
<dbReference type="PANTHER" id="PTHR45629">
    <property type="entry name" value="SNF2/RAD54 FAMILY MEMBER"/>
    <property type="match status" value="1"/>
</dbReference>
<evidence type="ECO:0000313" key="11">
    <source>
        <dbReference type="Proteomes" id="UP000222542"/>
    </source>
</evidence>
<keyword evidence="4" id="KW-0347">Helicase</keyword>
<feature type="region of interest" description="Disordered" evidence="7">
    <location>
        <begin position="130"/>
        <end position="239"/>
    </location>
</feature>
<dbReference type="GO" id="GO:0005524">
    <property type="term" value="F:ATP binding"/>
    <property type="evidence" value="ECO:0007669"/>
    <property type="project" value="UniProtKB-KW"/>
</dbReference>